<dbReference type="OrthoDB" id="275876at2759"/>
<feature type="region of interest" description="Disordered" evidence="5">
    <location>
        <begin position="99"/>
        <end position="149"/>
    </location>
</feature>
<dbReference type="SUPFAM" id="SSF52166">
    <property type="entry name" value="Ribosomal protein L4"/>
    <property type="match status" value="1"/>
</dbReference>
<reference evidence="6 7" key="1">
    <citation type="journal article" date="2019" name="Environ. Microbiol.">
        <title>At the nexus of three kingdoms: the genome of the mycorrhizal fungus Gigaspora margarita provides insights into plant, endobacterial and fungal interactions.</title>
        <authorList>
            <person name="Venice F."/>
            <person name="Ghignone S."/>
            <person name="Salvioli di Fossalunga A."/>
            <person name="Amselem J."/>
            <person name="Novero M."/>
            <person name="Xianan X."/>
            <person name="Sedzielewska Toro K."/>
            <person name="Morin E."/>
            <person name="Lipzen A."/>
            <person name="Grigoriev I.V."/>
            <person name="Henrissat B."/>
            <person name="Martin F.M."/>
            <person name="Bonfante P."/>
        </authorList>
    </citation>
    <scope>NUCLEOTIDE SEQUENCE [LARGE SCALE GENOMIC DNA]</scope>
    <source>
        <strain evidence="6 7">BEG34</strain>
    </source>
</reference>
<evidence type="ECO:0000256" key="1">
    <source>
        <dbReference type="ARBA" id="ARBA00010528"/>
    </source>
</evidence>
<dbReference type="EMBL" id="WTPW01002998">
    <property type="protein sequence ID" value="KAF0357402.1"/>
    <property type="molecule type" value="Genomic_DNA"/>
</dbReference>
<proteinExistence type="inferred from homology"/>
<accession>A0A8H3WWD3</accession>
<dbReference type="GO" id="GO:0006412">
    <property type="term" value="P:translation"/>
    <property type="evidence" value="ECO:0007669"/>
    <property type="project" value="InterPro"/>
</dbReference>
<dbReference type="GO" id="GO:0003735">
    <property type="term" value="F:structural constituent of ribosome"/>
    <property type="evidence" value="ECO:0007669"/>
    <property type="project" value="InterPro"/>
</dbReference>
<comment type="caution">
    <text evidence="6">The sequence shown here is derived from an EMBL/GenBank/DDBJ whole genome shotgun (WGS) entry which is preliminary data.</text>
</comment>
<organism evidence="6 7">
    <name type="scientific">Gigaspora margarita</name>
    <dbReference type="NCBI Taxonomy" id="4874"/>
    <lineage>
        <taxon>Eukaryota</taxon>
        <taxon>Fungi</taxon>
        <taxon>Fungi incertae sedis</taxon>
        <taxon>Mucoromycota</taxon>
        <taxon>Glomeromycotina</taxon>
        <taxon>Glomeromycetes</taxon>
        <taxon>Diversisporales</taxon>
        <taxon>Gigasporaceae</taxon>
        <taxon>Gigaspora</taxon>
    </lineage>
</organism>
<keyword evidence="7" id="KW-1185">Reference proteome</keyword>
<dbReference type="Gene3D" id="3.40.1370.10">
    <property type="match status" value="1"/>
</dbReference>
<dbReference type="InterPro" id="IPR013005">
    <property type="entry name" value="Ribosomal_uL4-like"/>
</dbReference>
<evidence type="ECO:0000313" key="7">
    <source>
        <dbReference type="Proteomes" id="UP000439903"/>
    </source>
</evidence>
<keyword evidence="3" id="KW-0687">Ribonucleoprotein</keyword>
<dbReference type="AlphaFoldDB" id="A0A8H3WWD3"/>
<dbReference type="PANTHER" id="PTHR10746">
    <property type="entry name" value="50S RIBOSOMAL PROTEIN L4"/>
    <property type="match status" value="1"/>
</dbReference>
<comment type="similarity">
    <text evidence="1">Belongs to the universal ribosomal protein uL4 family.</text>
</comment>
<evidence type="ECO:0000256" key="5">
    <source>
        <dbReference type="SAM" id="MobiDB-lite"/>
    </source>
</evidence>
<sequence>MWINKCTKSFFRRWQRCGFLNTSAATKATIVEQSLEAPVILKALPVYPPFLQAWYRDFKTNLPLGIMDVERQVFGAPIRKDILQRAVIWQRDCLRQGTHSTKNRSEVSGTSKKWAPQKGRGKARVGSHRAPHWRGGGVAHGPRPRSHDTDLPRQVQELALRSALATKFAQNQLVIVQDVHLETEKTKDLKAILEKNSWDPLAKDRKQGHSILILTKDHKNNLDLASRNLQKVHALTAEEILDAGDVYNIMGHETLIMDKEATEILQTALKPK</sequence>
<dbReference type="InterPro" id="IPR002136">
    <property type="entry name" value="Ribosomal_uL4"/>
</dbReference>
<feature type="compositionally biased region" description="Basic residues" evidence="5">
    <location>
        <begin position="119"/>
        <end position="132"/>
    </location>
</feature>
<dbReference type="Proteomes" id="UP000439903">
    <property type="component" value="Unassembled WGS sequence"/>
</dbReference>
<name>A0A8H3WWD3_GIGMA</name>
<gene>
    <name evidence="6" type="ORF">F8M41_014558</name>
</gene>
<evidence type="ECO:0000256" key="3">
    <source>
        <dbReference type="ARBA" id="ARBA00023274"/>
    </source>
</evidence>
<dbReference type="Pfam" id="PF00573">
    <property type="entry name" value="Ribosomal_L4"/>
    <property type="match status" value="1"/>
</dbReference>
<protein>
    <recommendedName>
        <fullName evidence="4">Large ribosomal subunit protein uL4m</fullName>
    </recommendedName>
</protein>
<dbReference type="InterPro" id="IPR023574">
    <property type="entry name" value="Ribosomal_uL4_dom_sf"/>
</dbReference>
<evidence type="ECO:0000313" key="6">
    <source>
        <dbReference type="EMBL" id="KAF0357402.1"/>
    </source>
</evidence>
<evidence type="ECO:0000256" key="2">
    <source>
        <dbReference type="ARBA" id="ARBA00022980"/>
    </source>
</evidence>
<dbReference type="HAMAP" id="MF_01328_B">
    <property type="entry name" value="Ribosomal_uL4_B"/>
    <property type="match status" value="1"/>
</dbReference>
<dbReference type="GO" id="GO:0005840">
    <property type="term" value="C:ribosome"/>
    <property type="evidence" value="ECO:0007669"/>
    <property type="project" value="UniProtKB-KW"/>
</dbReference>
<dbReference type="NCBIfam" id="TIGR03953">
    <property type="entry name" value="rplD_bact"/>
    <property type="match status" value="1"/>
</dbReference>
<keyword evidence="2 6" id="KW-0689">Ribosomal protein</keyword>
<dbReference type="PANTHER" id="PTHR10746:SF6">
    <property type="entry name" value="LARGE RIBOSOMAL SUBUNIT PROTEIN UL4M"/>
    <property type="match status" value="1"/>
</dbReference>
<dbReference type="GO" id="GO:1990904">
    <property type="term" value="C:ribonucleoprotein complex"/>
    <property type="evidence" value="ECO:0007669"/>
    <property type="project" value="UniProtKB-KW"/>
</dbReference>
<evidence type="ECO:0000256" key="4">
    <source>
        <dbReference type="ARBA" id="ARBA00040565"/>
    </source>
</evidence>